<name>A0A3N6WNF8_9ACTN</name>
<dbReference type="EMBL" id="RQJX01000004">
    <property type="protein sequence ID" value="RQN08979.1"/>
    <property type="molecule type" value="Genomic_DNA"/>
</dbReference>
<protein>
    <submittedName>
        <fullName evidence="1">Uncharacterized protein</fullName>
    </submittedName>
</protein>
<keyword evidence="2" id="KW-1185">Reference proteome</keyword>
<sequence>MFRRRPFDVPSRSRVLGRKWMIVASHHVIYPVTRGVEINAVEEYRSSSNRKTLWLSFPVDEVHGTRQEHFAASLAEALYRHDRKSHALVVVQPSTSWRRKEPSVMQYGFGRVVPSAAEDAAPAHVLTVDRPGCSHPEDKRTVSIGEFGRGVSTRFQDPVTERLDPAELNRALSSLSPRLLASRGLITRMSHTIHPELNGILEDIGKHNASR</sequence>
<gene>
    <name evidence="1" type="ORF">EHW97_04575</name>
</gene>
<comment type="caution">
    <text evidence="1">The sequence shown here is derived from an EMBL/GenBank/DDBJ whole genome shotgun (WGS) entry which is preliminary data.</text>
</comment>
<proteinExistence type="predicted"/>
<evidence type="ECO:0000313" key="1">
    <source>
        <dbReference type="EMBL" id="RQN08979.1"/>
    </source>
</evidence>
<dbReference type="Proteomes" id="UP000275225">
    <property type="component" value="Unassembled WGS sequence"/>
</dbReference>
<evidence type="ECO:0000313" key="2">
    <source>
        <dbReference type="Proteomes" id="UP000275225"/>
    </source>
</evidence>
<dbReference type="RefSeq" id="WP_124235987.1">
    <property type="nucleotide sequence ID" value="NZ_JBHUFI010000001.1"/>
</dbReference>
<accession>A0A3N6WNF8</accession>
<reference evidence="1 2" key="1">
    <citation type="submission" date="2018-11" db="EMBL/GenBank/DDBJ databases">
        <authorList>
            <person name="Li F."/>
        </authorList>
    </citation>
    <scope>NUCLEOTIDE SEQUENCE [LARGE SCALE GENOMIC DNA]</scope>
    <source>
        <strain evidence="1 2">YS17T</strain>
    </source>
</reference>
<organism evidence="1 2">
    <name type="scientific">Aeromicrobium camelliae</name>
    <dbReference type="NCBI Taxonomy" id="1538144"/>
    <lineage>
        <taxon>Bacteria</taxon>
        <taxon>Bacillati</taxon>
        <taxon>Actinomycetota</taxon>
        <taxon>Actinomycetes</taxon>
        <taxon>Propionibacteriales</taxon>
        <taxon>Nocardioidaceae</taxon>
        <taxon>Aeromicrobium</taxon>
    </lineage>
</organism>
<dbReference type="AlphaFoldDB" id="A0A3N6WNF8"/>